<feature type="non-terminal residue" evidence="2">
    <location>
        <position position="1"/>
    </location>
</feature>
<organism evidence="2">
    <name type="scientific">uncultured Friedmanniella sp</name>
    <dbReference type="NCBI Taxonomy" id="335381"/>
    <lineage>
        <taxon>Bacteria</taxon>
        <taxon>Bacillati</taxon>
        <taxon>Actinomycetota</taxon>
        <taxon>Actinomycetes</taxon>
        <taxon>Propionibacteriales</taxon>
        <taxon>Nocardioidaceae</taxon>
        <taxon>Friedmanniella</taxon>
        <taxon>environmental samples</taxon>
    </lineage>
</organism>
<name>A0A6J4KW25_9ACTN</name>
<feature type="non-terminal residue" evidence="2">
    <location>
        <position position="142"/>
    </location>
</feature>
<dbReference type="EMBL" id="CADCTT010000270">
    <property type="protein sequence ID" value="CAA9317064.1"/>
    <property type="molecule type" value="Genomic_DNA"/>
</dbReference>
<dbReference type="AlphaFoldDB" id="A0A6J4KW25"/>
<reference evidence="2" key="1">
    <citation type="submission" date="2020-02" db="EMBL/GenBank/DDBJ databases">
        <authorList>
            <person name="Meier V. D."/>
        </authorList>
    </citation>
    <scope>NUCLEOTIDE SEQUENCE</scope>
    <source>
        <strain evidence="2">AVDCRST_MAG61</strain>
    </source>
</reference>
<proteinExistence type="predicted"/>
<sequence>WTPQTPPSRTFARSCWTPRTPEPSPSSTADCSACATDRGTSRRRPASPTNAAGTGWCCGTGAAWDWPSSRWRTCLGPPGPMVRTRRCCTWTPRWRMPGNWPASATGPSSSAPPCCSTGLTTPTSRSTCSPTPPGTRSASSWP</sequence>
<gene>
    <name evidence="2" type="ORF">AVDCRST_MAG61-2100</name>
</gene>
<evidence type="ECO:0000313" key="2">
    <source>
        <dbReference type="EMBL" id="CAA9317064.1"/>
    </source>
</evidence>
<evidence type="ECO:0000256" key="1">
    <source>
        <dbReference type="SAM" id="MobiDB-lite"/>
    </source>
</evidence>
<accession>A0A6J4KW25</accession>
<feature type="region of interest" description="Disordered" evidence="1">
    <location>
        <begin position="1"/>
        <end position="54"/>
    </location>
</feature>
<protein>
    <submittedName>
        <fullName evidence="2">Uncharacterized protein</fullName>
    </submittedName>
</protein>
<feature type="region of interest" description="Disordered" evidence="1">
    <location>
        <begin position="99"/>
        <end position="142"/>
    </location>
</feature>